<evidence type="ECO:0000259" key="1">
    <source>
        <dbReference type="Pfam" id="PF09820"/>
    </source>
</evidence>
<gene>
    <name evidence="2" type="ORF">CENA302_02245</name>
</gene>
<dbReference type="PANTHER" id="PTHR34825">
    <property type="entry name" value="CONSERVED PROTEIN, WITH A WEAK D-GALACTARATE DEHYDRATASE/ALTRONATE HYDROLASE DOMAIN"/>
    <property type="match status" value="1"/>
</dbReference>
<dbReference type="SUPFAM" id="SSF52540">
    <property type="entry name" value="P-loop containing nucleoside triphosphate hydrolases"/>
    <property type="match status" value="1"/>
</dbReference>
<dbReference type="InterPro" id="IPR018631">
    <property type="entry name" value="AAA-ATPase-like_dom"/>
</dbReference>
<sequence length="517" mass="59578">MNPKNLPLGINTLDKLRGSNCIYVDKTRLAFQLIKQPGAFFLSRPRRFGKSLFIDTLKEIFEGNQKLFEGLYIYDQWDWGRKFPVIKIDFAGGVLKNREELDVRILNILEENAEHLGVSYESTDIPGKLGTLIRKAMAKYGERAVVLVDEYDKPILDNIDNPSIGAEMREGLKNLYSVLKQQDANLQFVFMTGVTKFSKVSLFSGLNQLTDITIDTRYSSICGYTETDLTQSFGEHLAGADREAVRSWYNGYNWTGSESVYNPYDILMFIDKGKIFHNYWFETGNPTFLVKLFQANRYFLPNLEHLEVTEEILESFEVERINPVTLLFQSGYLTIDHTFIRRHRSMFALKIPNMEVRLTLNDHFINAYTEIVNEKSAIQDRLYEYMCSGDLESTVKAVKRLFAGIPWRNFTNNDLANFEGYYASVLYAFLSSLNARIIPEDITNYGQADITAILGDHIYVMEIKVVDGEKVKENLALKQIRKCNYAQKYREEPGKTVHEVGLVFSSSKRNLIQADWE</sequence>
<evidence type="ECO:0000313" key="3">
    <source>
        <dbReference type="Proteomes" id="UP000190056"/>
    </source>
</evidence>
<dbReference type="Proteomes" id="UP000190056">
    <property type="component" value="Unassembled WGS sequence"/>
</dbReference>
<feature type="domain" description="AAA-ATPase-like" evidence="1">
    <location>
        <begin position="7"/>
        <end position="203"/>
    </location>
</feature>
<dbReference type="AlphaFoldDB" id="A0A9Q5QYV6"/>
<dbReference type="EMBL" id="MTPU01000013">
    <property type="protein sequence ID" value="OPH10942.1"/>
    <property type="molecule type" value="Genomic_DNA"/>
</dbReference>
<organism evidence="2 3">
    <name type="scientific">Cylindrospermopsis raciborskii CENA302</name>
    <dbReference type="NCBI Taxonomy" id="1170768"/>
    <lineage>
        <taxon>Bacteria</taxon>
        <taxon>Bacillati</taxon>
        <taxon>Cyanobacteriota</taxon>
        <taxon>Cyanophyceae</taxon>
        <taxon>Nostocales</taxon>
        <taxon>Aphanizomenonaceae</taxon>
        <taxon>Cylindrospermopsis</taxon>
    </lineage>
</organism>
<reference evidence="2 3" key="1">
    <citation type="submission" date="2017-01" db="EMBL/GenBank/DDBJ databases">
        <authorList>
            <person name="Abreu V.A."/>
            <person name="Popin R.V."/>
            <person name="Rigonato J."/>
            <person name="Andreote A.P."/>
            <person name="Schaker P.C."/>
            <person name="Hoff-Risseti C."/>
            <person name="Alvarenga D.O."/>
            <person name="Varani A.M."/>
            <person name="Fiore M.F."/>
        </authorList>
    </citation>
    <scope>NUCLEOTIDE SEQUENCE [LARGE SCALE GENOMIC DNA]</scope>
    <source>
        <strain evidence="2 3">CENA302</strain>
    </source>
</reference>
<dbReference type="PANTHER" id="PTHR34825:SF1">
    <property type="entry name" value="AAA-ATPASE-LIKE DOMAIN-CONTAINING PROTEIN"/>
    <property type="match status" value="1"/>
</dbReference>
<comment type="caution">
    <text evidence="2">The sequence shown here is derived from an EMBL/GenBank/DDBJ whole genome shotgun (WGS) entry which is preliminary data.</text>
</comment>
<dbReference type="Pfam" id="PF09820">
    <property type="entry name" value="AAA-ATPase_like"/>
    <property type="match status" value="1"/>
</dbReference>
<protein>
    <recommendedName>
        <fullName evidence="1">AAA-ATPase-like domain-containing protein</fullName>
    </recommendedName>
</protein>
<dbReference type="RefSeq" id="WP_079290551.1">
    <property type="nucleotide sequence ID" value="NZ_MTPU01000013.1"/>
</dbReference>
<name>A0A9Q5QYV6_9CYAN</name>
<evidence type="ECO:0000313" key="2">
    <source>
        <dbReference type="EMBL" id="OPH10942.1"/>
    </source>
</evidence>
<dbReference type="InterPro" id="IPR012547">
    <property type="entry name" value="PDDEXK_9"/>
</dbReference>
<proteinExistence type="predicted"/>
<dbReference type="InterPro" id="IPR027417">
    <property type="entry name" value="P-loop_NTPase"/>
</dbReference>
<accession>A0A9Q5QYV6</accession>
<dbReference type="Pfam" id="PF08011">
    <property type="entry name" value="PDDEXK_9"/>
    <property type="match status" value="1"/>
</dbReference>